<dbReference type="Proteomes" id="UP001344447">
    <property type="component" value="Unassembled WGS sequence"/>
</dbReference>
<evidence type="ECO:0000256" key="5">
    <source>
        <dbReference type="PROSITE-ProRule" id="PRU00339"/>
    </source>
</evidence>
<dbReference type="PANTHER" id="PTHR22904:SF523">
    <property type="entry name" value="STRESS-INDUCED-PHOSPHOPROTEIN 1"/>
    <property type="match status" value="1"/>
</dbReference>
<dbReference type="AlphaFoldDB" id="A0AAN7TZW5"/>
<evidence type="ECO:0000256" key="3">
    <source>
        <dbReference type="ARBA" id="ARBA00022737"/>
    </source>
</evidence>
<dbReference type="Pfam" id="PF13424">
    <property type="entry name" value="TPR_12"/>
    <property type="match status" value="1"/>
</dbReference>
<dbReference type="Gene3D" id="1.10.260.100">
    <property type="match status" value="2"/>
</dbReference>
<dbReference type="Pfam" id="PF13181">
    <property type="entry name" value="TPR_8"/>
    <property type="match status" value="2"/>
</dbReference>
<evidence type="ECO:0000256" key="6">
    <source>
        <dbReference type="SAM" id="Coils"/>
    </source>
</evidence>
<feature type="compositionally biased region" description="Pro residues" evidence="7">
    <location>
        <begin position="214"/>
        <end position="226"/>
    </location>
</feature>
<feature type="repeat" description="TPR" evidence="5">
    <location>
        <begin position="8"/>
        <end position="41"/>
    </location>
</feature>
<dbReference type="InterPro" id="IPR019734">
    <property type="entry name" value="TPR_rpt"/>
</dbReference>
<dbReference type="Gene3D" id="1.25.40.10">
    <property type="entry name" value="Tetratricopeptide repeat domain"/>
    <property type="match status" value="3"/>
</dbReference>
<dbReference type="SMART" id="SM00028">
    <property type="entry name" value="TPR"/>
    <property type="match status" value="9"/>
</dbReference>
<keyword evidence="2" id="KW-0963">Cytoplasm</keyword>
<feature type="domain" description="STI1" evidence="8">
    <location>
        <begin position="140"/>
        <end position="177"/>
    </location>
</feature>
<feature type="region of interest" description="Disordered" evidence="7">
    <location>
        <begin position="199"/>
        <end position="244"/>
    </location>
</feature>
<dbReference type="GO" id="GO:0005737">
    <property type="term" value="C:cytoplasm"/>
    <property type="evidence" value="ECO:0007669"/>
    <property type="project" value="UniProtKB-SubCell"/>
</dbReference>
<evidence type="ECO:0000256" key="4">
    <source>
        <dbReference type="ARBA" id="ARBA00022803"/>
    </source>
</evidence>
<proteinExistence type="predicted"/>
<feature type="domain" description="STI1" evidence="8">
    <location>
        <begin position="509"/>
        <end position="548"/>
    </location>
</feature>
<feature type="repeat" description="TPR" evidence="5">
    <location>
        <begin position="240"/>
        <end position="273"/>
    </location>
</feature>
<dbReference type="FunFam" id="1.10.260.100:FF:000002">
    <property type="entry name" value="Stress-induced-phosphoprotein 1 (Hsp70/Hsp90-organizing)"/>
    <property type="match status" value="1"/>
</dbReference>
<feature type="repeat" description="TPR" evidence="5">
    <location>
        <begin position="443"/>
        <end position="476"/>
    </location>
</feature>
<dbReference type="Pfam" id="PF17830">
    <property type="entry name" value="STI1-HOP_DP"/>
    <property type="match status" value="2"/>
</dbReference>
<dbReference type="InterPro" id="IPR011990">
    <property type="entry name" value="TPR-like_helical_dom_sf"/>
</dbReference>
<accession>A0AAN7TZW5</accession>
<feature type="repeat" description="TPR" evidence="5">
    <location>
        <begin position="315"/>
        <end position="348"/>
    </location>
</feature>
<dbReference type="InterPro" id="IPR041243">
    <property type="entry name" value="STI1/HOP_DP"/>
</dbReference>
<reference evidence="9 10" key="1">
    <citation type="submission" date="2023-11" db="EMBL/GenBank/DDBJ databases">
        <title>Dfirmibasis_genome.</title>
        <authorList>
            <person name="Edelbroek B."/>
            <person name="Kjellin J."/>
            <person name="Jerlstrom-Hultqvist J."/>
            <person name="Soderbom F."/>
        </authorList>
    </citation>
    <scope>NUCLEOTIDE SEQUENCE [LARGE SCALE GENOMIC DNA]</scope>
    <source>
        <strain evidence="9 10">TNS-C-14</strain>
    </source>
</reference>
<evidence type="ECO:0000256" key="1">
    <source>
        <dbReference type="ARBA" id="ARBA00004496"/>
    </source>
</evidence>
<dbReference type="FunFam" id="1.25.40.10:FF:000020">
    <property type="entry name" value="Stress-induced phosphoprotein 1"/>
    <property type="match status" value="1"/>
</dbReference>
<dbReference type="InterPro" id="IPR058209">
    <property type="entry name" value="TPR_BSK1_C"/>
</dbReference>
<evidence type="ECO:0000259" key="8">
    <source>
        <dbReference type="SMART" id="SM00727"/>
    </source>
</evidence>
<dbReference type="PROSITE" id="PS50005">
    <property type="entry name" value="TPR"/>
    <property type="match status" value="5"/>
</dbReference>
<organism evidence="9 10">
    <name type="scientific">Dictyostelium firmibasis</name>
    <dbReference type="NCBI Taxonomy" id="79012"/>
    <lineage>
        <taxon>Eukaryota</taxon>
        <taxon>Amoebozoa</taxon>
        <taxon>Evosea</taxon>
        <taxon>Eumycetozoa</taxon>
        <taxon>Dictyostelia</taxon>
        <taxon>Dictyosteliales</taxon>
        <taxon>Dictyosteliaceae</taxon>
        <taxon>Dictyostelium</taxon>
    </lineage>
</organism>
<feature type="repeat" description="TPR" evidence="5">
    <location>
        <begin position="375"/>
        <end position="408"/>
    </location>
</feature>
<name>A0AAN7TZW5_9MYCE</name>
<evidence type="ECO:0000256" key="7">
    <source>
        <dbReference type="SAM" id="MobiDB-lite"/>
    </source>
</evidence>
<keyword evidence="6" id="KW-0175">Coiled coil</keyword>
<dbReference type="PANTHER" id="PTHR22904">
    <property type="entry name" value="TPR REPEAT CONTAINING PROTEIN"/>
    <property type="match status" value="1"/>
</dbReference>
<keyword evidence="10" id="KW-1185">Reference proteome</keyword>
<sequence>MSENAQKATEFKNQGNAAFSGKDYNTAVKCFDQAIELDPSNQILYSNRSASLLALNKNEEALQDAKKAIELKPDWSKGYLRETNALYKLGRFEEAEKSAENGLKIEPANQQLADALEDAQYATTGAKDPASAMANLFSAENLTKLRFNPKTAPFFQQPDFVAIMDQISKNPTLFSQHIADQRFSTCLGVLLGVDINQPPQQQQQQQPPQQQKPTPTPQPTPTPKPTEAPKKPEAPPMTESQKERDLGNKAYAKKDFEQAIVHYDKAVELDSTDVLAMNNKAAVLIEQQKLNEAIETCKKALEKAQEIRADYRIKSKVYTRLGNIYLKMNQFDDAYKAYSSAVLEDKNADTSANMKKIEKLKKQHDDEAYLSVDQSIIEKNKGVEHFKKGEFPEAIKCFEEAIRRNPKDHTIYSNRSATYSKLLEYKLAIKDADKCIELEPSFIKGYIRKGTALFAMREYQQALEVYDQGLRIDANNAELLDLSRKTVAALTKLQSTQTDEERLQQAAKDPEIQKILSDPIMNQILKDMSENPAAAQDHLKNPLIMAKFQKLVNAGIVKLG</sequence>
<comment type="caution">
    <text evidence="9">The sequence shown here is derived from an EMBL/GenBank/DDBJ whole genome shotgun (WGS) entry which is preliminary data.</text>
</comment>
<keyword evidence="3" id="KW-0677">Repeat</keyword>
<protein>
    <recommendedName>
        <fullName evidence="8">STI1 domain-containing protein</fullName>
    </recommendedName>
</protein>
<dbReference type="SMART" id="SM00727">
    <property type="entry name" value="STI1"/>
    <property type="match status" value="2"/>
</dbReference>
<dbReference type="FunFam" id="1.25.40.10:FF:000027">
    <property type="entry name" value="stress-induced-phosphoprotein 1 isoform X1"/>
    <property type="match status" value="1"/>
</dbReference>
<dbReference type="EMBL" id="JAVFKY010000001">
    <property type="protein sequence ID" value="KAK5582272.1"/>
    <property type="molecule type" value="Genomic_DNA"/>
</dbReference>
<evidence type="ECO:0000313" key="10">
    <source>
        <dbReference type="Proteomes" id="UP001344447"/>
    </source>
</evidence>
<gene>
    <name evidence="9" type="ORF">RB653_003855</name>
</gene>
<evidence type="ECO:0000256" key="2">
    <source>
        <dbReference type="ARBA" id="ARBA00022490"/>
    </source>
</evidence>
<dbReference type="Pfam" id="PF00515">
    <property type="entry name" value="TPR_1"/>
    <property type="match status" value="1"/>
</dbReference>
<comment type="subcellular location">
    <subcellularLocation>
        <location evidence="1">Cytoplasm</location>
    </subcellularLocation>
</comment>
<dbReference type="InterPro" id="IPR006636">
    <property type="entry name" value="STI1_HS-bd"/>
</dbReference>
<feature type="coiled-coil region" evidence="6">
    <location>
        <begin position="287"/>
        <end position="314"/>
    </location>
</feature>
<dbReference type="GO" id="GO:0051879">
    <property type="term" value="F:Hsp90 protein binding"/>
    <property type="evidence" value="ECO:0007669"/>
    <property type="project" value="TreeGrafter"/>
</dbReference>
<dbReference type="SUPFAM" id="SSF48452">
    <property type="entry name" value="TPR-like"/>
    <property type="match status" value="3"/>
</dbReference>
<keyword evidence="4 5" id="KW-0802">TPR repeat</keyword>
<dbReference type="Pfam" id="PF25575">
    <property type="entry name" value="TPR_BSK1_C"/>
    <property type="match status" value="1"/>
</dbReference>
<evidence type="ECO:0000313" key="9">
    <source>
        <dbReference type="EMBL" id="KAK5582272.1"/>
    </source>
</evidence>
<dbReference type="FunFam" id="1.25.40.10:FF:000010">
    <property type="entry name" value="Stress-induced phosphoprotein 1"/>
    <property type="match status" value="1"/>
</dbReference>
<feature type="compositionally biased region" description="Low complexity" evidence="7">
    <location>
        <begin position="199"/>
        <end position="213"/>
    </location>
</feature>